<keyword evidence="2" id="KW-1185">Reference proteome</keyword>
<dbReference type="EMBL" id="JAUCMV010000021">
    <property type="protein sequence ID" value="KAK0390252.1"/>
    <property type="molecule type" value="Genomic_DNA"/>
</dbReference>
<evidence type="ECO:0000313" key="1">
    <source>
        <dbReference type="EMBL" id="KAK0390252.1"/>
    </source>
</evidence>
<gene>
    <name evidence="1" type="ORF">QR680_019398</name>
</gene>
<name>A0AA39GQI5_9BILA</name>
<evidence type="ECO:0000313" key="2">
    <source>
        <dbReference type="Proteomes" id="UP001175271"/>
    </source>
</evidence>
<sequence length="70" mass="7709">MASMLILFTQYSTQTGKPERQVAIDPKKVSHVRETVHGSTYIGYSKDFGFEVTEKVAAVADALNTGRMEA</sequence>
<reference evidence="1" key="1">
    <citation type="submission" date="2023-06" db="EMBL/GenBank/DDBJ databases">
        <title>Genomic analysis of the entomopathogenic nematode Steinernema hermaphroditum.</title>
        <authorList>
            <person name="Schwarz E.M."/>
            <person name="Heppert J.K."/>
            <person name="Baniya A."/>
            <person name="Schwartz H.T."/>
            <person name="Tan C.-H."/>
            <person name="Antoshechkin I."/>
            <person name="Sternberg P.W."/>
            <person name="Goodrich-Blair H."/>
            <person name="Dillman A.R."/>
        </authorList>
    </citation>
    <scope>NUCLEOTIDE SEQUENCE</scope>
    <source>
        <strain evidence="1">PS9179</strain>
        <tissue evidence="1">Whole animal</tissue>
    </source>
</reference>
<dbReference type="Proteomes" id="UP001175271">
    <property type="component" value="Unassembled WGS sequence"/>
</dbReference>
<comment type="caution">
    <text evidence="1">The sequence shown here is derived from an EMBL/GenBank/DDBJ whole genome shotgun (WGS) entry which is preliminary data.</text>
</comment>
<proteinExistence type="predicted"/>
<organism evidence="1 2">
    <name type="scientific">Steinernema hermaphroditum</name>
    <dbReference type="NCBI Taxonomy" id="289476"/>
    <lineage>
        <taxon>Eukaryota</taxon>
        <taxon>Metazoa</taxon>
        <taxon>Ecdysozoa</taxon>
        <taxon>Nematoda</taxon>
        <taxon>Chromadorea</taxon>
        <taxon>Rhabditida</taxon>
        <taxon>Tylenchina</taxon>
        <taxon>Panagrolaimomorpha</taxon>
        <taxon>Strongyloidoidea</taxon>
        <taxon>Steinernematidae</taxon>
        <taxon>Steinernema</taxon>
    </lineage>
</organism>
<dbReference type="AlphaFoldDB" id="A0AA39GQI5"/>
<protein>
    <submittedName>
        <fullName evidence="1">Uncharacterized protein</fullName>
    </submittedName>
</protein>
<accession>A0AA39GQI5</accession>